<feature type="domain" description="PpiC" evidence="8">
    <location>
        <begin position="290"/>
        <end position="388"/>
    </location>
</feature>
<proteinExistence type="inferred from homology"/>
<keyword evidence="2 7" id="KW-0677">Repeat</keyword>
<dbReference type="InterPro" id="IPR050280">
    <property type="entry name" value="OMP_Chaperone_SurA"/>
</dbReference>
<feature type="signal peptide" evidence="7">
    <location>
        <begin position="1"/>
        <end position="26"/>
    </location>
</feature>
<keyword evidence="10" id="KW-1185">Reference proteome</keyword>
<name>A0ABN6CVC3_9GAMM</name>
<dbReference type="Proteomes" id="UP001054820">
    <property type="component" value="Chromosome"/>
</dbReference>
<evidence type="ECO:0000256" key="3">
    <source>
        <dbReference type="ARBA" id="ARBA00022764"/>
    </source>
</evidence>
<evidence type="ECO:0000256" key="7">
    <source>
        <dbReference type="HAMAP-Rule" id="MF_01183"/>
    </source>
</evidence>
<dbReference type="EC" id="5.2.1.8" evidence="7"/>
<keyword evidence="1 7" id="KW-0732">Signal</keyword>
<sequence length="433" mass="48745" precursor="true">MKKTLHSILFSLFTSLAIVGSFNSNALAEDVLLDKVVAVVNDRVILKSELTAKMYEQAQALAAQNIPVNDAQALQQKVLDSLVLEVLQEERAQQIGLTVGDDEINEQMQKIAEQNNLSLLELRNRLNLEMADGFQKARQKIKQQLLIQKLREAEVISQAHVTESEIQNYLKRQQLAKKNVRVKLSHILIALPESATPQQREKALNEIQNIQKRIQAGEDFSQLAVRYSNGGKALTGGDLGWMNEEEVPTFFADALEGLKVGEVSQIIQSASGFHLIKLTDKQDSGAAAVITEYHLYRFIVLSDDVNRSQIPASLMKLSESLNSMQDFQELFNKYPDIPAEVNADSDLGWRTIDKIPAVIREDVANLSIKNALPPLATDKGWMILYLDDVRETSTANEDETQKAIQAIRIRKANEMFDLWLRRLKDEAFIQIQP</sequence>
<evidence type="ECO:0000256" key="2">
    <source>
        <dbReference type="ARBA" id="ARBA00022737"/>
    </source>
</evidence>
<dbReference type="Pfam" id="PF09312">
    <property type="entry name" value="SurA_N"/>
    <property type="match status" value="1"/>
</dbReference>
<dbReference type="Pfam" id="PF00639">
    <property type="entry name" value="Rotamase"/>
    <property type="match status" value="2"/>
</dbReference>
<evidence type="ECO:0000259" key="8">
    <source>
        <dbReference type="PROSITE" id="PS50198"/>
    </source>
</evidence>
<dbReference type="SUPFAM" id="SSF54534">
    <property type="entry name" value="FKBP-like"/>
    <property type="match status" value="2"/>
</dbReference>
<dbReference type="PANTHER" id="PTHR47637:SF1">
    <property type="entry name" value="CHAPERONE SURA"/>
    <property type="match status" value="1"/>
</dbReference>
<evidence type="ECO:0000256" key="1">
    <source>
        <dbReference type="ARBA" id="ARBA00022729"/>
    </source>
</evidence>
<dbReference type="RefSeq" id="WP_237263158.1">
    <property type="nucleotide sequence ID" value="NZ_AP024202.1"/>
</dbReference>
<feature type="chain" id="PRO_5044906827" description="Chaperone SurA" evidence="7">
    <location>
        <begin position="27"/>
        <end position="433"/>
    </location>
</feature>
<dbReference type="SUPFAM" id="SSF109998">
    <property type="entry name" value="Triger factor/SurA peptide-binding domain-like"/>
    <property type="match status" value="1"/>
</dbReference>
<dbReference type="InterPro" id="IPR027304">
    <property type="entry name" value="Trigger_fact/SurA_dom_sf"/>
</dbReference>
<evidence type="ECO:0000256" key="6">
    <source>
        <dbReference type="ARBA" id="ARBA00023235"/>
    </source>
</evidence>
<dbReference type="InterPro" id="IPR015391">
    <property type="entry name" value="SurA_N"/>
</dbReference>
<dbReference type="PROSITE" id="PS50198">
    <property type="entry name" value="PPIC_PPIASE_2"/>
    <property type="match status" value="2"/>
</dbReference>
<comment type="catalytic activity">
    <reaction evidence="7">
        <text>[protein]-peptidylproline (omega=180) = [protein]-peptidylproline (omega=0)</text>
        <dbReference type="Rhea" id="RHEA:16237"/>
        <dbReference type="Rhea" id="RHEA-COMP:10747"/>
        <dbReference type="Rhea" id="RHEA-COMP:10748"/>
        <dbReference type="ChEBI" id="CHEBI:83833"/>
        <dbReference type="ChEBI" id="CHEBI:83834"/>
        <dbReference type="EC" id="5.2.1.8"/>
    </reaction>
</comment>
<gene>
    <name evidence="7 9" type="primary">surA</name>
    <name evidence="9" type="ORF">THMIRHAM_06380</name>
</gene>
<protein>
    <recommendedName>
        <fullName evidence="7">Chaperone SurA</fullName>
    </recommendedName>
    <alternativeName>
        <fullName evidence="7">Peptidyl-prolyl cis-trans isomerase SurA</fullName>
        <shortName evidence="7">PPIase SurA</shortName>
        <ecNumber evidence="7">5.2.1.8</ecNumber>
    </alternativeName>
    <alternativeName>
        <fullName evidence="7">Rotamase SurA</fullName>
    </alternativeName>
</protein>
<dbReference type="InterPro" id="IPR023034">
    <property type="entry name" value="PPIase_SurA"/>
</dbReference>
<keyword evidence="6 7" id="KW-0413">Isomerase</keyword>
<keyword evidence="4 7" id="KW-0697">Rotamase</keyword>
<reference evidence="9" key="1">
    <citation type="journal article" date="2022" name="Arch. Microbiol.">
        <title>Thiomicrorhabdus immobilis sp. nov., a mesophilic sulfur-oxidizing bacterium isolated from sediment of a brackish lake in northern Japan.</title>
        <authorList>
            <person name="Kojima H."/>
            <person name="Mochizuki J."/>
            <person name="Kanda M."/>
            <person name="Watanabe T."/>
            <person name="Fukui M."/>
        </authorList>
    </citation>
    <scope>NUCLEOTIDE SEQUENCE</scope>
    <source>
        <strain evidence="9">Am19</strain>
    </source>
</reference>
<evidence type="ECO:0000256" key="5">
    <source>
        <dbReference type="ARBA" id="ARBA00023186"/>
    </source>
</evidence>
<dbReference type="Gene3D" id="3.10.50.40">
    <property type="match status" value="2"/>
</dbReference>
<organism evidence="9 10">
    <name type="scientific">Thiomicrorhabdus immobilis</name>
    <dbReference type="NCBI Taxonomy" id="2791037"/>
    <lineage>
        <taxon>Bacteria</taxon>
        <taxon>Pseudomonadati</taxon>
        <taxon>Pseudomonadota</taxon>
        <taxon>Gammaproteobacteria</taxon>
        <taxon>Thiotrichales</taxon>
        <taxon>Piscirickettsiaceae</taxon>
        <taxon>Thiomicrorhabdus</taxon>
    </lineage>
</organism>
<accession>A0ABN6CVC3</accession>
<comment type="subcellular location">
    <subcellularLocation>
        <location evidence="7">Periplasm</location>
    </subcellularLocation>
    <text evidence="7">Is capable of associating with the outer membrane.</text>
</comment>
<dbReference type="Gene3D" id="1.10.4030.10">
    <property type="entry name" value="Porin chaperone SurA, peptide-binding domain"/>
    <property type="match status" value="1"/>
</dbReference>
<feature type="domain" description="PpiC" evidence="8">
    <location>
        <begin position="179"/>
        <end position="280"/>
    </location>
</feature>
<comment type="function">
    <text evidence="7">Chaperone involved in the correct folding and assembly of outer membrane proteins. Recognizes specific patterns of aromatic residues and the orientation of their side chains, which are found more frequently in integral outer membrane proteins. May act in both early periplasmic and late outer membrane-associated steps of protein maturation.</text>
</comment>
<dbReference type="PANTHER" id="PTHR47637">
    <property type="entry name" value="CHAPERONE SURA"/>
    <property type="match status" value="1"/>
</dbReference>
<evidence type="ECO:0000313" key="10">
    <source>
        <dbReference type="Proteomes" id="UP001054820"/>
    </source>
</evidence>
<dbReference type="HAMAP" id="MF_01183">
    <property type="entry name" value="Chaperone_SurA"/>
    <property type="match status" value="1"/>
</dbReference>
<comment type="domain">
    <text evidence="7">The PPIase activity resides only in the second parvulin domain. The N-terminal region and the C-terminal tail are necessary and sufficient for the chaperone activity of SurA. The PPIase activity is dispensable for SurA to function as a chaperone. The N-terminal region and the C-terminal tail are also required for porin recognition.</text>
</comment>
<dbReference type="InterPro" id="IPR046357">
    <property type="entry name" value="PPIase_dom_sf"/>
</dbReference>
<evidence type="ECO:0000313" key="9">
    <source>
        <dbReference type="EMBL" id="BCN92853.1"/>
    </source>
</evidence>
<dbReference type="EMBL" id="AP024202">
    <property type="protein sequence ID" value="BCN92853.1"/>
    <property type="molecule type" value="Genomic_DNA"/>
</dbReference>
<evidence type="ECO:0000256" key="4">
    <source>
        <dbReference type="ARBA" id="ARBA00023110"/>
    </source>
</evidence>
<keyword evidence="5 7" id="KW-0143">Chaperone</keyword>
<keyword evidence="3 7" id="KW-0574">Periplasm</keyword>
<dbReference type="InterPro" id="IPR000297">
    <property type="entry name" value="PPIase_PpiC"/>
</dbReference>